<dbReference type="FunFam" id="3.40.50.2300:FF:000001">
    <property type="entry name" value="DNA-binding response regulator PhoB"/>
    <property type="match status" value="1"/>
</dbReference>
<keyword evidence="3" id="KW-0805">Transcription regulation</keyword>
<evidence type="ECO:0000313" key="10">
    <source>
        <dbReference type="EMBL" id="BAS27567.1"/>
    </source>
</evidence>
<dbReference type="KEGG" id="lpil:LIP_1721"/>
<dbReference type="CDD" id="cd00383">
    <property type="entry name" value="trans_reg_C"/>
    <property type="match status" value="1"/>
</dbReference>
<feature type="modified residue" description="4-aspartylphosphate" evidence="6">
    <location>
        <position position="52"/>
    </location>
</feature>
<evidence type="ECO:0000256" key="3">
    <source>
        <dbReference type="ARBA" id="ARBA00023015"/>
    </source>
</evidence>
<accession>A0A0K2SKL7</accession>
<dbReference type="Pfam" id="PF00486">
    <property type="entry name" value="Trans_reg_C"/>
    <property type="match status" value="1"/>
</dbReference>
<dbReference type="Proteomes" id="UP000065807">
    <property type="component" value="Chromosome"/>
</dbReference>
<dbReference type="InterPro" id="IPR001789">
    <property type="entry name" value="Sig_transdc_resp-reg_receiver"/>
</dbReference>
<reference evidence="11" key="1">
    <citation type="submission" date="2015-07" db="EMBL/GenBank/DDBJ databases">
        <title>Complete genome sequence and phylogenetic analysis of Limnochorda pilosa.</title>
        <authorList>
            <person name="Watanabe M."/>
            <person name="Kojima H."/>
            <person name="Fukui M."/>
        </authorList>
    </citation>
    <scope>NUCLEOTIDE SEQUENCE [LARGE SCALE GENOMIC DNA]</scope>
    <source>
        <strain evidence="11">HC45</strain>
    </source>
</reference>
<sequence length="224" mass="25431">MAKILLVEDDRPLARLVEAYLVRAGHTVISALAGDEALALWKSEQPDLVVLDRMLPRVSGEEVCRRIREASEVPILMLTAKESEEDRVEGFRLGVDDYVVKPFLPRELVARVEALLRRARRDWLAPPRSPEIGAFRLDPAARRAWVDGRELELTPTEFRLLQVLLEHAGEAVGRRSLEQALFSGWADASALYVHVRHLRQKIEPDPAHPRYLKTVHGTGYRLDP</sequence>
<dbReference type="OrthoDB" id="9790442at2"/>
<feature type="domain" description="OmpR/PhoB-type" evidence="9">
    <location>
        <begin position="127"/>
        <end position="224"/>
    </location>
</feature>
<proteinExistence type="predicted"/>
<evidence type="ECO:0000256" key="5">
    <source>
        <dbReference type="ARBA" id="ARBA00023163"/>
    </source>
</evidence>
<dbReference type="SMART" id="SM00448">
    <property type="entry name" value="REC"/>
    <property type="match status" value="1"/>
</dbReference>
<keyword evidence="5" id="KW-0804">Transcription</keyword>
<evidence type="ECO:0000256" key="4">
    <source>
        <dbReference type="ARBA" id="ARBA00023125"/>
    </source>
</evidence>
<evidence type="ECO:0000256" key="6">
    <source>
        <dbReference type="PROSITE-ProRule" id="PRU00169"/>
    </source>
</evidence>
<evidence type="ECO:0000256" key="7">
    <source>
        <dbReference type="PROSITE-ProRule" id="PRU01091"/>
    </source>
</evidence>
<protein>
    <submittedName>
        <fullName evidence="10">Chemotaxis protein CheY</fullName>
    </submittedName>
</protein>
<dbReference type="InterPro" id="IPR039420">
    <property type="entry name" value="WalR-like"/>
</dbReference>
<evidence type="ECO:0000259" key="8">
    <source>
        <dbReference type="PROSITE" id="PS50110"/>
    </source>
</evidence>
<dbReference type="SUPFAM" id="SSF52172">
    <property type="entry name" value="CheY-like"/>
    <property type="match status" value="1"/>
</dbReference>
<dbReference type="SMART" id="SM00862">
    <property type="entry name" value="Trans_reg_C"/>
    <property type="match status" value="1"/>
</dbReference>
<evidence type="ECO:0000256" key="1">
    <source>
        <dbReference type="ARBA" id="ARBA00022553"/>
    </source>
</evidence>
<dbReference type="InterPro" id="IPR001867">
    <property type="entry name" value="OmpR/PhoB-type_DNA-bd"/>
</dbReference>
<gene>
    <name evidence="10" type="ORF">LIP_1721</name>
</gene>
<dbReference type="GO" id="GO:0005829">
    <property type="term" value="C:cytosol"/>
    <property type="evidence" value="ECO:0007669"/>
    <property type="project" value="TreeGrafter"/>
</dbReference>
<dbReference type="PROSITE" id="PS50110">
    <property type="entry name" value="RESPONSE_REGULATORY"/>
    <property type="match status" value="1"/>
</dbReference>
<organism evidence="10 11">
    <name type="scientific">Limnochorda pilosa</name>
    <dbReference type="NCBI Taxonomy" id="1555112"/>
    <lineage>
        <taxon>Bacteria</taxon>
        <taxon>Bacillati</taxon>
        <taxon>Bacillota</taxon>
        <taxon>Limnochordia</taxon>
        <taxon>Limnochordales</taxon>
        <taxon>Limnochordaceae</taxon>
        <taxon>Limnochorda</taxon>
    </lineage>
</organism>
<keyword evidence="1 6" id="KW-0597">Phosphoprotein</keyword>
<evidence type="ECO:0000259" key="9">
    <source>
        <dbReference type="PROSITE" id="PS51755"/>
    </source>
</evidence>
<name>A0A0K2SKL7_LIMPI</name>
<dbReference type="InterPro" id="IPR036388">
    <property type="entry name" value="WH-like_DNA-bd_sf"/>
</dbReference>
<dbReference type="RefSeq" id="WP_068136612.1">
    <property type="nucleotide sequence ID" value="NZ_AP014924.1"/>
</dbReference>
<evidence type="ECO:0000256" key="2">
    <source>
        <dbReference type="ARBA" id="ARBA00023012"/>
    </source>
</evidence>
<dbReference type="EMBL" id="AP014924">
    <property type="protein sequence ID" value="BAS27567.1"/>
    <property type="molecule type" value="Genomic_DNA"/>
</dbReference>
<keyword evidence="11" id="KW-1185">Reference proteome</keyword>
<dbReference type="GO" id="GO:0006355">
    <property type="term" value="P:regulation of DNA-templated transcription"/>
    <property type="evidence" value="ECO:0007669"/>
    <property type="project" value="InterPro"/>
</dbReference>
<dbReference type="PROSITE" id="PS51755">
    <property type="entry name" value="OMPR_PHOB"/>
    <property type="match status" value="1"/>
</dbReference>
<dbReference type="STRING" id="1555112.LIP_1721"/>
<dbReference type="Gene3D" id="3.40.50.2300">
    <property type="match status" value="1"/>
</dbReference>
<dbReference type="Gene3D" id="1.10.10.10">
    <property type="entry name" value="Winged helix-like DNA-binding domain superfamily/Winged helix DNA-binding domain"/>
    <property type="match status" value="1"/>
</dbReference>
<dbReference type="AlphaFoldDB" id="A0A0K2SKL7"/>
<dbReference type="PANTHER" id="PTHR48111">
    <property type="entry name" value="REGULATOR OF RPOS"/>
    <property type="match status" value="1"/>
</dbReference>
<feature type="domain" description="Response regulatory" evidence="8">
    <location>
        <begin position="3"/>
        <end position="116"/>
    </location>
</feature>
<dbReference type="GO" id="GO:0032993">
    <property type="term" value="C:protein-DNA complex"/>
    <property type="evidence" value="ECO:0007669"/>
    <property type="project" value="TreeGrafter"/>
</dbReference>
<dbReference type="GO" id="GO:0000156">
    <property type="term" value="F:phosphorelay response regulator activity"/>
    <property type="evidence" value="ECO:0007669"/>
    <property type="project" value="TreeGrafter"/>
</dbReference>
<feature type="DNA-binding region" description="OmpR/PhoB-type" evidence="7">
    <location>
        <begin position="127"/>
        <end position="224"/>
    </location>
</feature>
<dbReference type="Gene3D" id="6.10.250.690">
    <property type="match status" value="1"/>
</dbReference>
<reference evidence="11" key="2">
    <citation type="journal article" date="2016" name="Int. J. Syst. Evol. Microbiol.">
        <title>Complete genome sequence and cell structure of Limnochorda pilosa, a Gram-negative spore-former within the phylum Firmicutes.</title>
        <authorList>
            <person name="Watanabe M."/>
            <person name="Kojima H."/>
            <person name="Fukui M."/>
        </authorList>
    </citation>
    <scope>NUCLEOTIDE SEQUENCE [LARGE SCALE GENOMIC DNA]</scope>
    <source>
        <strain evidence="11">HC45</strain>
    </source>
</reference>
<keyword evidence="4 7" id="KW-0238">DNA-binding</keyword>
<dbReference type="Pfam" id="PF00072">
    <property type="entry name" value="Response_reg"/>
    <property type="match status" value="1"/>
</dbReference>
<dbReference type="InterPro" id="IPR011006">
    <property type="entry name" value="CheY-like_superfamily"/>
</dbReference>
<evidence type="ECO:0000313" key="11">
    <source>
        <dbReference type="Proteomes" id="UP000065807"/>
    </source>
</evidence>
<keyword evidence="2" id="KW-0902">Two-component regulatory system</keyword>
<dbReference type="GO" id="GO:0000976">
    <property type="term" value="F:transcription cis-regulatory region binding"/>
    <property type="evidence" value="ECO:0007669"/>
    <property type="project" value="TreeGrafter"/>
</dbReference>
<dbReference type="CDD" id="cd17574">
    <property type="entry name" value="REC_OmpR"/>
    <property type="match status" value="1"/>
</dbReference>
<dbReference type="PANTHER" id="PTHR48111:SF40">
    <property type="entry name" value="PHOSPHATE REGULON TRANSCRIPTIONAL REGULATORY PROTEIN PHOB"/>
    <property type="match status" value="1"/>
</dbReference>